<dbReference type="AlphaFoldDB" id="A0AAP0L953"/>
<feature type="compositionally biased region" description="Polar residues" evidence="1">
    <location>
        <begin position="81"/>
        <end position="99"/>
    </location>
</feature>
<proteinExistence type="predicted"/>
<evidence type="ECO:0000313" key="2">
    <source>
        <dbReference type="EMBL" id="KAK9166143.1"/>
    </source>
</evidence>
<sequence length="128" mass="13881">MAMEASMDGSTMEVEKCEEEDGGGVSPAIDSRGGVGDGSQPQLLKKKKFFNRTNREPGAKPPGASQSGADQYLTRNHDQETSLPKSKSKQINKNQDSYATTTLNLQKNALYKKRSKRGAAFNIAEAVE</sequence>
<feature type="region of interest" description="Disordered" evidence="1">
    <location>
        <begin position="1"/>
        <end position="99"/>
    </location>
</feature>
<keyword evidence="3" id="KW-1185">Reference proteome</keyword>
<reference evidence="2 3" key="1">
    <citation type="submission" date="2024-01" db="EMBL/GenBank/DDBJ databases">
        <title>Genome assemblies of Stephania.</title>
        <authorList>
            <person name="Yang L."/>
        </authorList>
    </citation>
    <scope>NUCLEOTIDE SEQUENCE [LARGE SCALE GENOMIC DNA]</scope>
    <source>
        <strain evidence="2">JXDWG</strain>
        <tissue evidence="2">Leaf</tissue>
    </source>
</reference>
<organism evidence="2 3">
    <name type="scientific">Stephania cephalantha</name>
    <dbReference type="NCBI Taxonomy" id="152367"/>
    <lineage>
        <taxon>Eukaryota</taxon>
        <taxon>Viridiplantae</taxon>
        <taxon>Streptophyta</taxon>
        <taxon>Embryophyta</taxon>
        <taxon>Tracheophyta</taxon>
        <taxon>Spermatophyta</taxon>
        <taxon>Magnoliopsida</taxon>
        <taxon>Ranunculales</taxon>
        <taxon>Menispermaceae</taxon>
        <taxon>Menispermoideae</taxon>
        <taxon>Cissampelideae</taxon>
        <taxon>Stephania</taxon>
    </lineage>
</organism>
<gene>
    <name evidence="2" type="ORF">Scep_001334</name>
</gene>
<evidence type="ECO:0000313" key="3">
    <source>
        <dbReference type="Proteomes" id="UP001419268"/>
    </source>
</evidence>
<dbReference type="EMBL" id="JBBNAG010000001">
    <property type="protein sequence ID" value="KAK9166143.1"/>
    <property type="molecule type" value="Genomic_DNA"/>
</dbReference>
<comment type="caution">
    <text evidence="2">The sequence shown here is derived from an EMBL/GenBank/DDBJ whole genome shotgun (WGS) entry which is preliminary data.</text>
</comment>
<name>A0AAP0L953_9MAGN</name>
<evidence type="ECO:0000256" key="1">
    <source>
        <dbReference type="SAM" id="MobiDB-lite"/>
    </source>
</evidence>
<protein>
    <submittedName>
        <fullName evidence="2">Uncharacterized protein</fullName>
    </submittedName>
</protein>
<accession>A0AAP0L953</accession>
<dbReference type="Proteomes" id="UP001419268">
    <property type="component" value="Unassembled WGS sequence"/>
</dbReference>